<name>A0ABW5J352_9BACT</name>
<dbReference type="RefSeq" id="WP_340236677.1">
    <property type="nucleotide sequence ID" value="NZ_JBBEWC010000006.1"/>
</dbReference>
<protein>
    <submittedName>
        <fullName evidence="1">Uncharacterized protein</fullName>
    </submittedName>
</protein>
<reference evidence="2" key="1">
    <citation type="journal article" date="2019" name="Int. J. Syst. Evol. Microbiol.">
        <title>The Global Catalogue of Microorganisms (GCM) 10K type strain sequencing project: providing services to taxonomists for standard genome sequencing and annotation.</title>
        <authorList>
            <consortium name="The Broad Institute Genomics Platform"/>
            <consortium name="The Broad Institute Genome Sequencing Center for Infectious Disease"/>
            <person name="Wu L."/>
            <person name="Ma J."/>
        </authorList>
    </citation>
    <scope>NUCLEOTIDE SEQUENCE [LARGE SCALE GENOMIC DNA]</scope>
    <source>
        <strain evidence="2">KCTC 52344</strain>
    </source>
</reference>
<dbReference type="EMBL" id="JBHULC010000003">
    <property type="protein sequence ID" value="MFD2519558.1"/>
    <property type="molecule type" value="Genomic_DNA"/>
</dbReference>
<organism evidence="1 2">
    <name type="scientific">Emticicia soli</name>
    <dbReference type="NCBI Taxonomy" id="2027878"/>
    <lineage>
        <taxon>Bacteria</taxon>
        <taxon>Pseudomonadati</taxon>
        <taxon>Bacteroidota</taxon>
        <taxon>Cytophagia</taxon>
        <taxon>Cytophagales</taxon>
        <taxon>Leadbetterellaceae</taxon>
        <taxon>Emticicia</taxon>
    </lineage>
</organism>
<accession>A0ABW5J352</accession>
<comment type="caution">
    <text evidence="1">The sequence shown here is derived from an EMBL/GenBank/DDBJ whole genome shotgun (WGS) entry which is preliminary data.</text>
</comment>
<evidence type="ECO:0000313" key="1">
    <source>
        <dbReference type="EMBL" id="MFD2519558.1"/>
    </source>
</evidence>
<dbReference type="Proteomes" id="UP001597510">
    <property type="component" value="Unassembled WGS sequence"/>
</dbReference>
<proteinExistence type="predicted"/>
<sequence length="774" mass="88249">MEKFSTYRQGAVRLFAINALILIGIQTAFAQNYFSSTQEEFGKNRIQEKRFEWLTIKSNNFEFNYYRGGDKIAQNAAKLSESEYDRITELLGYTPFTTMKIFLYNSPKDLAQSNIGLMAPIDLDGSVLNLAKSRVQIAYTGNEETFKKELIRQVARLFVYDMLYGGSLKEVLQSSLLLTVPEWYMAGISAYISENSEDPTMLDRMRVAVMKNKDKRIANLEGKDAELIGQSIWNYIAMRYGKDNISNILNLTRIIRTEESSITSTLGISYNRFMKEWKEFYINSAYANTNDNKIDEPQQKSPISPKIDLTKPKEKLVLEKGEVDTDNYEFDAENIMKSLATETAKSKVDDIDKATPRLGRYREALKIKGPYAYENIMVANDVKSEFLMDPVRRMGMKVSLVLNDLLENHSIKLGLFITPVLRNHDIFLEYNNYTKRIDWGLGIMRRSVSFGELDNRSLYLFRPLNINAPSTAVIAIDRRLFFNRFSAYANYPINKNLRVGITPSLTTTTDIDLYEMGRENLTSHYLGYKAELVYDNTTPLFSKVLLGTRAKLRLERSYSLTSSTQNFSRMVIDARHYQRILRSFIFAARISYGRSLGSAPKATFLGGVENTINRTVEGSNGQGIGVPRDLRDVLFYDFAGNLRGFNFAKLYGTSHLLTNFELRLPLAQYFSKGTITSNFLRNMQFVGFSDIGTAWYGNKGPFNRQNSLNTEVIGGGDNPFQATVTNFKNPFLVGYGVGVRTTILGYFVKADYAWGLEDKEVSKPKLYLSLGYDF</sequence>
<evidence type="ECO:0000313" key="2">
    <source>
        <dbReference type="Proteomes" id="UP001597510"/>
    </source>
</evidence>
<dbReference type="Gene3D" id="2.40.160.50">
    <property type="entry name" value="membrane protein fhac: a member of the omp85/tpsb transporter family"/>
    <property type="match status" value="1"/>
</dbReference>
<keyword evidence="2" id="KW-1185">Reference proteome</keyword>
<gene>
    <name evidence="1" type="ORF">ACFSR2_01600</name>
</gene>